<organism evidence="11 12">
    <name type="scientific">Actinomadura logoneensis</name>
    <dbReference type="NCBI Taxonomy" id="2293572"/>
    <lineage>
        <taxon>Bacteria</taxon>
        <taxon>Bacillati</taxon>
        <taxon>Actinomycetota</taxon>
        <taxon>Actinomycetes</taxon>
        <taxon>Streptosporangiales</taxon>
        <taxon>Thermomonosporaceae</taxon>
        <taxon>Actinomadura</taxon>
    </lineage>
</organism>
<dbReference type="AlphaFoldDB" id="A0A372JN17"/>
<feature type="compositionally biased region" description="Low complexity" evidence="10">
    <location>
        <begin position="60"/>
        <end position="90"/>
    </location>
</feature>
<dbReference type="HAMAP" id="MF_00236">
    <property type="entry name" value="TatA_E"/>
    <property type="match status" value="1"/>
</dbReference>
<dbReference type="Proteomes" id="UP000261811">
    <property type="component" value="Unassembled WGS sequence"/>
</dbReference>
<gene>
    <name evidence="9" type="primary">tatA</name>
    <name evidence="11" type="ORF">DZF91_11910</name>
</gene>
<feature type="region of interest" description="Disordered" evidence="10">
    <location>
        <begin position="45"/>
        <end position="106"/>
    </location>
</feature>
<proteinExistence type="inferred from homology"/>
<keyword evidence="7 9" id="KW-0811">Translocation</keyword>
<comment type="subunit">
    <text evidence="9">The Tat system comprises two distinct complexes: a TatABC complex, containing multiple copies of TatA, TatB and TatC subunits, and a separate TatA complex, containing only TatA subunits. Substrates initially bind to the TatABC complex, which probably triggers association of the separate TatA complex to form the active translocon.</text>
</comment>
<dbReference type="GO" id="GO:0043953">
    <property type="term" value="P:protein transport by the Tat complex"/>
    <property type="evidence" value="ECO:0007669"/>
    <property type="project" value="UniProtKB-UniRule"/>
</dbReference>
<accession>A0A372JN17</accession>
<evidence type="ECO:0000256" key="5">
    <source>
        <dbReference type="ARBA" id="ARBA00022927"/>
    </source>
</evidence>
<keyword evidence="8 9" id="KW-0472">Membrane</keyword>
<name>A0A372JN17_9ACTN</name>
<dbReference type="OrthoDB" id="5245163at2"/>
<dbReference type="InterPro" id="IPR003369">
    <property type="entry name" value="TatA/B/E"/>
</dbReference>
<feature type="transmembrane region" description="Helical" evidence="9">
    <location>
        <begin position="6"/>
        <end position="25"/>
    </location>
</feature>
<dbReference type="PANTHER" id="PTHR42982:SF8">
    <property type="entry name" value="SEC-INDEPENDENT PROTEIN TRANSLOCASE PROTEIN TATA"/>
    <property type="match status" value="1"/>
</dbReference>
<feature type="compositionally biased region" description="Basic and acidic residues" evidence="10">
    <location>
        <begin position="93"/>
        <end position="106"/>
    </location>
</feature>
<evidence type="ECO:0000256" key="9">
    <source>
        <dbReference type="HAMAP-Rule" id="MF_00236"/>
    </source>
</evidence>
<dbReference type="GO" id="GO:0033281">
    <property type="term" value="C:TAT protein transport complex"/>
    <property type="evidence" value="ECO:0007669"/>
    <property type="project" value="UniProtKB-UniRule"/>
</dbReference>
<evidence type="ECO:0000256" key="4">
    <source>
        <dbReference type="ARBA" id="ARBA00022692"/>
    </source>
</evidence>
<dbReference type="Gene3D" id="1.20.5.3310">
    <property type="match status" value="1"/>
</dbReference>
<reference evidence="11 12" key="1">
    <citation type="submission" date="2018-08" db="EMBL/GenBank/DDBJ databases">
        <title>Actinomadura jelena sp. nov., a novel Actinomycete isolated from soil in Chad.</title>
        <authorList>
            <person name="Shi L."/>
        </authorList>
    </citation>
    <scope>NUCLEOTIDE SEQUENCE [LARGE SCALE GENOMIC DNA]</scope>
    <source>
        <strain evidence="11 12">NEAU-G17</strain>
    </source>
</reference>
<evidence type="ECO:0000256" key="7">
    <source>
        <dbReference type="ARBA" id="ARBA00023010"/>
    </source>
</evidence>
<evidence type="ECO:0000256" key="2">
    <source>
        <dbReference type="ARBA" id="ARBA00022448"/>
    </source>
</evidence>
<keyword evidence="5 9" id="KW-0653">Protein transport</keyword>
<sequence length="106" mass="10796">MGELSPTHWLVVIIVALLLFGSARLPKMARSLGRSARILKAEMNGLTGEDDASGDDGPTSAPRPVQAAPVQAAPAPAPAAGPAGVPASVAQDEAARPVVRDGEPRR</sequence>
<evidence type="ECO:0000256" key="8">
    <source>
        <dbReference type="ARBA" id="ARBA00023136"/>
    </source>
</evidence>
<evidence type="ECO:0000313" key="12">
    <source>
        <dbReference type="Proteomes" id="UP000261811"/>
    </source>
</evidence>
<dbReference type="InterPro" id="IPR006312">
    <property type="entry name" value="TatA/E"/>
</dbReference>
<evidence type="ECO:0000256" key="3">
    <source>
        <dbReference type="ARBA" id="ARBA00022475"/>
    </source>
</evidence>
<comment type="similarity">
    <text evidence="9">Belongs to the TatA/E family.</text>
</comment>
<keyword evidence="3 9" id="KW-1003">Cell membrane</keyword>
<dbReference type="PANTHER" id="PTHR42982">
    <property type="entry name" value="SEC-INDEPENDENT PROTEIN TRANSLOCASE PROTEIN TATA"/>
    <property type="match status" value="1"/>
</dbReference>
<evidence type="ECO:0000256" key="10">
    <source>
        <dbReference type="SAM" id="MobiDB-lite"/>
    </source>
</evidence>
<dbReference type="Pfam" id="PF02416">
    <property type="entry name" value="TatA_B_E"/>
    <property type="match status" value="1"/>
</dbReference>
<evidence type="ECO:0000313" key="11">
    <source>
        <dbReference type="EMBL" id="RFU41423.1"/>
    </source>
</evidence>
<comment type="function">
    <text evidence="9">Part of the twin-arginine translocation (Tat) system that transports large folded proteins containing a characteristic twin-arginine motif in their signal peptide across membranes. TatA could form the protein-conducting channel of the Tat system.</text>
</comment>
<dbReference type="NCBIfam" id="TIGR01411">
    <property type="entry name" value="tatAE"/>
    <property type="match status" value="1"/>
</dbReference>
<evidence type="ECO:0000256" key="6">
    <source>
        <dbReference type="ARBA" id="ARBA00022989"/>
    </source>
</evidence>
<evidence type="ECO:0000256" key="1">
    <source>
        <dbReference type="ARBA" id="ARBA00004162"/>
    </source>
</evidence>
<dbReference type="NCBIfam" id="NF001854">
    <property type="entry name" value="PRK00575.1"/>
    <property type="match status" value="1"/>
</dbReference>
<keyword evidence="12" id="KW-1185">Reference proteome</keyword>
<comment type="caution">
    <text evidence="11">The sequence shown here is derived from an EMBL/GenBank/DDBJ whole genome shotgun (WGS) entry which is preliminary data.</text>
</comment>
<keyword evidence="4 9" id="KW-0812">Transmembrane</keyword>
<comment type="subcellular location">
    <subcellularLocation>
        <location evidence="1 9">Cell membrane</location>
        <topology evidence="1 9">Single-pass membrane protein</topology>
    </subcellularLocation>
</comment>
<dbReference type="EMBL" id="QURH01000212">
    <property type="protein sequence ID" value="RFU41423.1"/>
    <property type="molecule type" value="Genomic_DNA"/>
</dbReference>
<keyword evidence="2 9" id="KW-0813">Transport</keyword>
<keyword evidence="6 9" id="KW-1133">Transmembrane helix</keyword>
<protein>
    <recommendedName>
        <fullName evidence="9">Sec-independent protein translocase protein TatA</fullName>
    </recommendedName>
</protein>
<dbReference type="GO" id="GO:0008320">
    <property type="term" value="F:protein transmembrane transporter activity"/>
    <property type="evidence" value="ECO:0007669"/>
    <property type="project" value="UniProtKB-UniRule"/>
</dbReference>